<dbReference type="InterPro" id="IPR053007">
    <property type="entry name" value="CYP450_monoxygenase_sec-met"/>
</dbReference>
<dbReference type="PRINTS" id="PR00465">
    <property type="entry name" value="EP450IV"/>
</dbReference>
<dbReference type="Pfam" id="PF00067">
    <property type="entry name" value="p450"/>
    <property type="match status" value="1"/>
</dbReference>
<dbReference type="InterPro" id="IPR001128">
    <property type="entry name" value="Cyt_P450"/>
</dbReference>
<dbReference type="CDD" id="cd11040">
    <property type="entry name" value="CYP7_CYP8-like"/>
    <property type="match status" value="1"/>
</dbReference>
<dbReference type="OrthoDB" id="3366823at2759"/>
<keyword evidence="5" id="KW-0349">Heme</keyword>
<dbReference type="EMBL" id="MU004187">
    <property type="protein sequence ID" value="KAF2496755.1"/>
    <property type="molecule type" value="Genomic_DNA"/>
</dbReference>
<comment type="similarity">
    <text evidence="2">Belongs to the cytochrome P450 family.</text>
</comment>
<proteinExistence type="inferred from homology"/>
<feature type="binding site" description="axial binding residue" evidence="5">
    <location>
        <position position="454"/>
    </location>
    <ligand>
        <name>heme</name>
        <dbReference type="ChEBI" id="CHEBI:30413"/>
    </ligand>
    <ligandPart>
        <name>Fe</name>
        <dbReference type="ChEBI" id="CHEBI:18248"/>
    </ligandPart>
</feature>
<dbReference type="AlphaFoldDB" id="A0A6A6QWF1"/>
<evidence type="ECO:0000256" key="4">
    <source>
        <dbReference type="ARBA" id="ARBA00023004"/>
    </source>
</evidence>
<keyword evidence="6" id="KW-0812">Transmembrane</keyword>
<accession>A0A6A6QWF1</accession>
<organism evidence="7 8">
    <name type="scientific">Lophium mytilinum</name>
    <dbReference type="NCBI Taxonomy" id="390894"/>
    <lineage>
        <taxon>Eukaryota</taxon>
        <taxon>Fungi</taxon>
        <taxon>Dikarya</taxon>
        <taxon>Ascomycota</taxon>
        <taxon>Pezizomycotina</taxon>
        <taxon>Dothideomycetes</taxon>
        <taxon>Pleosporomycetidae</taxon>
        <taxon>Mytilinidiales</taxon>
        <taxon>Mytilinidiaceae</taxon>
        <taxon>Lophium</taxon>
    </lineage>
</organism>
<keyword evidence="6" id="KW-1133">Transmembrane helix</keyword>
<keyword evidence="6" id="KW-0472">Membrane</keyword>
<dbReference type="InterPro" id="IPR036396">
    <property type="entry name" value="Cyt_P450_sf"/>
</dbReference>
<evidence type="ECO:0000256" key="3">
    <source>
        <dbReference type="ARBA" id="ARBA00022723"/>
    </source>
</evidence>
<evidence type="ECO:0000256" key="6">
    <source>
        <dbReference type="SAM" id="Phobius"/>
    </source>
</evidence>
<feature type="transmembrane region" description="Helical" evidence="6">
    <location>
        <begin position="12"/>
        <end position="30"/>
    </location>
</feature>
<dbReference type="Proteomes" id="UP000799750">
    <property type="component" value="Unassembled WGS sequence"/>
</dbReference>
<dbReference type="SUPFAM" id="SSF48264">
    <property type="entry name" value="Cytochrome P450"/>
    <property type="match status" value="1"/>
</dbReference>
<keyword evidence="8" id="KW-1185">Reference proteome</keyword>
<keyword evidence="4 5" id="KW-0408">Iron</keyword>
<dbReference type="PANTHER" id="PTHR47582">
    <property type="entry name" value="P450, PUTATIVE (EUROFUNG)-RELATED"/>
    <property type="match status" value="1"/>
</dbReference>
<dbReference type="GO" id="GO:0004497">
    <property type="term" value="F:monooxygenase activity"/>
    <property type="evidence" value="ECO:0007669"/>
    <property type="project" value="InterPro"/>
</dbReference>
<evidence type="ECO:0000256" key="1">
    <source>
        <dbReference type="ARBA" id="ARBA00001971"/>
    </source>
</evidence>
<evidence type="ECO:0000256" key="2">
    <source>
        <dbReference type="ARBA" id="ARBA00010617"/>
    </source>
</evidence>
<dbReference type="GO" id="GO:0016705">
    <property type="term" value="F:oxidoreductase activity, acting on paired donors, with incorporation or reduction of molecular oxygen"/>
    <property type="evidence" value="ECO:0007669"/>
    <property type="project" value="InterPro"/>
</dbReference>
<name>A0A6A6QWF1_9PEZI</name>
<sequence>MESTNEVRAAPLATKFILLITSAAIIFAILQRFLGKSSHDSREPPVLRPRVPFIGHMFGLAYHGASYFSTVSKRCPHPIFSLPMGPSQTYVVTSPALASQVQRSSKALSFNKLIVEITGRMVSFNSASMSILRGPDLTQSESPFMQAVHEIIYTALTPAEIKEMSIDVLAQLTQRLNKVTNGEEGDLFLWVRKQFTVATTHALYGPSNPFALDPSLEAPFWDFEAGIISLIVGVFPSITARKAYAGRERMVEALTEYVQQERYKQASKLIQGRARLHLEAGLSVPQYARSEVGMLFGALVNAGVTTFWFLNNIFSRPALLAELRAEIEANALTASTNARGGSIRVFNYAALKSSCPVLNSVYRESLRLAAPMSGSRLVVADTVVGDEYLLRAGNVVQIAGGVMHYDESVWGPDAASFNARRFVGSVHGVRSDGDGEKQVHPAAFRAFGGGSVYCPGRHFAHVEIMSMVAGVVCAFDMAPPKGKEGIRFDPPMDSERMPIGLVKPLEEVRVRMRRREGWEVVEIELRL</sequence>
<evidence type="ECO:0000313" key="8">
    <source>
        <dbReference type="Proteomes" id="UP000799750"/>
    </source>
</evidence>
<dbReference type="PANTHER" id="PTHR47582:SF1">
    <property type="entry name" value="P450, PUTATIVE (EUROFUNG)-RELATED"/>
    <property type="match status" value="1"/>
</dbReference>
<evidence type="ECO:0000313" key="7">
    <source>
        <dbReference type="EMBL" id="KAF2496755.1"/>
    </source>
</evidence>
<gene>
    <name evidence="7" type="ORF">BU16DRAFT_525893</name>
</gene>
<evidence type="ECO:0000256" key="5">
    <source>
        <dbReference type="PIRSR" id="PIRSR602403-1"/>
    </source>
</evidence>
<keyword evidence="3 5" id="KW-0479">Metal-binding</keyword>
<dbReference type="GO" id="GO:0020037">
    <property type="term" value="F:heme binding"/>
    <property type="evidence" value="ECO:0007669"/>
    <property type="project" value="InterPro"/>
</dbReference>
<comment type="cofactor">
    <cofactor evidence="1 5">
        <name>heme</name>
        <dbReference type="ChEBI" id="CHEBI:30413"/>
    </cofactor>
</comment>
<dbReference type="InterPro" id="IPR002403">
    <property type="entry name" value="Cyt_P450_E_grp-IV"/>
</dbReference>
<protein>
    <submittedName>
        <fullName evidence="7">Cytochrome P450</fullName>
    </submittedName>
</protein>
<dbReference type="GO" id="GO:0005506">
    <property type="term" value="F:iron ion binding"/>
    <property type="evidence" value="ECO:0007669"/>
    <property type="project" value="InterPro"/>
</dbReference>
<reference evidence="7" key="1">
    <citation type="journal article" date="2020" name="Stud. Mycol.">
        <title>101 Dothideomycetes genomes: a test case for predicting lifestyles and emergence of pathogens.</title>
        <authorList>
            <person name="Haridas S."/>
            <person name="Albert R."/>
            <person name="Binder M."/>
            <person name="Bloem J."/>
            <person name="Labutti K."/>
            <person name="Salamov A."/>
            <person name="Andreopoulos B."/>
            <person name="Baker S."/>
            <person name="Barry K."/>
            <person name="Bills G."/>
            <person name="Bluhm B."/>
            <person name="Cannon C."/>
            <person name="Castanera R."/>
            <person name="Culley D."/>
            <person name="Daum C."/>
            <person name="Ezra D."/>
            <person name="Gonzalez J."/>
            <person name="Henrissat B."/>
            <person name="Kuo A."/>
            <person name="Liang C."/>
            <person name="Lipzen A."/>
            <person name="Lutzoni F."/>
            <person name="Magnuson J."/>
            <person name="Mondo S."/>
            <person name="Nolan M."/>
            <person name="Ohm R."/>
            <person name="Pangilinan J."/>
            <person name="Park H.-J."/>
            <person name="Ramirez L."/>
            <person name="Alfaro M."/>
            <person name="Sun H."/>
            <person name="Tritt A."/>
            <person name="Yoshinaga Y."/>
            <person name="Zwiers L.-H."/>
            <person name="Turgeon B."/>
            <person name="Goodwin S."/>
            <person name="Spatafora J."/>
            <person name="Crous P."/>
            <person name="Grigoriev I."/>
        </authorList>
    </citation>
    <scope>NUCLEOTIDE SEQUENCE</scope>
    <source>
        <strain evidence="7">CBS 269.34</strain>
    </source>
</reference>
<dbReference type="Gene3D" id="1.10.630.10">
    <property type="entry name" value="Cytochrome P450"/>
    <property type="match status" value="1"/>
</dbReference>